<organism evidence="2 3">
    <name type="scientific">Pseudodesulfovibrio hydrargyri</name>
    <dbReference type="NCBI Taxonomy" id="2125990"/>
    <lineage>
        <taxon>Bacteria</taxon>
        <taxon>Pseudomonadati</taxon>
        <taxon>Thermodesulfobacteriota</taxon>
        <taxon>Desulfovibrionia</taxon>
        <taxon>Desulfovibrionales</taxon>
        <taxon>Desulfovibrionaceae</taxon>
    </lineage>
</organism>
<comment type="caution">
    <text evidence="2">The sequence shown here is derived from an EMBL/GenBank/DDBJ whole genome shotgun (WGS) entry which is preliminary data.</text>
</comment>
<feature type="transmembrane region" description="Helical" evidence="1">
    <location>
        <begin position="28"/>
        <end position="46"/>
    </location>
</feature>
<accession>A0A1J5N0H5</accession>
<keyword evidence="1" id="KW-1133">Transmembrane helix</keyword>
<protein>
    <recommendedName>
        <fullName evidence="4">SMODS and SLOG-associating 2TM effector domain-containing protein</fullName>
    </recommendedName>
</protein>
<dbReference type="AlphaFoldDB" id="A0A1J5N0H5"/>
<feature type="transmembrane region" description="Helical" evidence="1">
    <location>
        <begin position="66"/>
        <end position="84"/>
    </location>
</feature>
<name>A0A1J5N0H5_9BACT</name>
<gene>
    <name evidence="2" type="ORF">BerOc1_00067</name>
</gene>
<dbReference type="RefSeq" id="WP_071543739.1">
    <property type="nucleotide sequence ID" value="NZ_LKAQ01000001.1"/>
</dbReference>
<evidence type="ECO:0000313" key="3">
    <source>
        <dbReference type="Proteomes" id="UP000181901"/>
    </source>
</evidence>
<evidence type="ECO:0000313" key="2">
    <source>
        <dbReference type="EMBL" id="OIQ51612.1"/>
    </source>
</evidence>
<sequence>MGLDKNTNAVISEPFVELTIQAMKARRSLLLCSLIVCARISGISIEGPITVMQTTLTGITPEKLDWLLLGGILYFFIMLIVHGFESFQKWKLRLTGPTQQEFIESLGDILAIPNDPQYGVAYKIFRRLINDLEEQTAQPVEGAYPPTKLKTLHQTFATYSDKLELLEKKFWRHQLTLVLRFAILDYFGPLLFALATGGYFLVQIIRSSS</sequence>
<proteinExistence type="predicted"/>
<reference evidence="2 3" key="1">
    <citation type="submission" date="2015-09" db="EMBL/GenBank/DDBJ databases">
        <title>Genome of Desulfovibrio dechloracetivorans BerOc1, a mercury methylating strain isolated from highly hydrocarbons and metals contaminated coastal sediments.</title>
        <authorList>
            <person name="Goni Urriza M."/>
            <person name="Gassie C."/>
            <person name="Bouchez O."/>
            <person name="Klopp C."/>
            <person name="Ranchou-Peyruse A."/>
            <person name="Remy G."/>
        </authorList>
    </citation>
    <scope>NUCLEOTIDE SEQUENCE [LARGE SCALE GENOMIC DNA]</scope>
    <source>
        <strain evidence="2 3">BerOc1</strain>
    </source>
</reference>
<feature type="transmembrane region" description="Helical" evidence="1">
    <location>
        <begin position="177"/>
        <end position="202"/>
    </location>
</feature>
<dbReference type="EMBL" id="LKAQ01000001">
    <property type="protein sequence ID" value="OIQ51612.1"/>
    <property type="molecule type" value="Genomic_DNA"/>
</dbReference>
<dbReference type="Proteomes" id="UP000181901">
    <property type="component" value="Unassembled WGS sequence"/>
</dbReference>
<evidence type="ECO:0000256" key="1">
    <source>
        <dbReference type="SAM" id="Phobius"/>
    </source>
</evidence>
<keyword evidence="3" id="KW-1185">Reference proteome</keyword>
<keyword evidence="1" id="KW-0472">Membrane</keyword>
<evidence type="ECO:0008006" key="4">
    <source>
        <dbReference type="Google" id="ProtNLM"/>
    </source>
</evidence>
<keyword evidence="1" id="KW-0812">Transmembrane</keyword>